<dbReference type="Proteomes" id="UP000583929">
    <property type="component" value="Unassembled WGS sequence"/>
</dbReference>
<name>A0A7J6FE57_CANSA</name>
<evidence type="ECO:0000313" key="6">
    <source>
        <dbReference type="Proteomes" id="UP000583929"/>
    </source>
</evidence>
<feature type="active site" description="Charge relay system" evidence="2">
    <location>
        <position position="296"/>
    </location>
</feature>
<accession>A0A7J6FE57</accession>
<dbReference type="InterPro" id="IPR025483">
    <property type="entry name" value="Lipase_euk"/>
</dbReference>
<proteinExistence type="inferred from homology"/>
<dbReference type="InterPro" id="IPR006693">
    <property type="entry name" value="AB_hydrolase_lipase"/>
</dbReference>
<comment type="caution">
    <text evidence="5">The sequence shown here is derived from an EMBL/GenBank/DDBJ whole genome shotgun (WGS) entry which is preliminary data.</text>
</comment>
<dbReference type="SUPFAM" id="SSF53474">
    <property type="entry name" value="alpha/beta-Hydrolases"/>
    <property type="match status" value="1"/>
</dbReference>
<sequence length="353" mass="39193">MVGGAIGLVVVAVALIISNIPSETAAIRDVFPHKPAMVSPPQASTLADNDICKTLVEPQGYTCQHYQVTTEDGYTLGMQRIPAGRSGKKANKPPVLVQHGVLADAALYLVSSPEQCLPFILADNGYDVWLSNARGTACSRTHTSLSPNDEKFWDWSWVELGTYDLPAFIEGVHNQTGKKLHYVGHSLGTLMALSAFSTDFKQIDMIRSATLLSPIAYMNQIGSTLLKEITVFSLAEPTSMKNLVHLSQMIRTGTIRKYDYNTSENMKQYNQATPPAYDMSKIPKDFPLFMSYGKNDYLSDVKDVEVLLETIKDHDKDKLAVQYLENYAHMDFVMGNNTRQAVFEPLMAFIAQH</sequence>
<feature type="signal peptide" evidence="3">
    <location>
        <begin position="1"/>
        <end position="26"/>
    </location>
</feature>
<evidence type="ECO:0000256" key="3">
    <source>
        <dbReference type="SAM" id="SignalP"/>
    </source>
</evidence>
<evidence type="ECO:0000259" key="4">
    <source>
        <dbReference type="Pfam" id="PF04083"/>
    </source>
</evidence>
<comment type="similarity">
    <text evidence="1">Belongs to the AB hydrolase superfamily. Lipase family.</text>
</comment>
<feature type="domain" description="Partial AB-hydrolase lipase" evidence="4">
    <location>
        <begin position="54"/>
        <end position="111"/>
    </location>
</feature>
<feature type="active site" description="Charge relay system" evidence="2">
    <location>
        <position position="329"/>
    </location>
</feature>
<reference evidence="5 6" key="1">
    <citation type="journal article" date="2020" name="bioRxiv">
        <title>Sequence and annotation of 42 cannabis genomes reveals extensive copy number variation in cannabinoid synthesis and pathogen resistance genes.</title>
        <authorList>
            <person name="Mckernan K.J."/>
            <person name="Helbert Y."/>
            <person name="Kane L.T."/>
            <person name="Ebling H."/>
            <person name="Zhang L."/>
            <person name="Liu B."/>
            <person name="Eaton Z."/>
            <person name="Mclaughlin S."/>
            <person name="Kingan S."/>
            <person name="Baybayan P."/>
            <person name="Concepcion G."/>
            <person name="Jordan M."/>
            <person name="Riva A."/>
            <person name="Barbazuk W."/>
            <person name="Harkins T."/>
        </authorList>
    </citation>
    <scope>NUCLEOTIDE SEQUENCE [LARGE SCALE GENOMIC DNA]</scope>
    <source>
        <strain evidence="6">cv. Jamaican Lion 4</strain>
        <tissue evidence="5">Leaf</tissue>
    </source>
</reference>
<evidence type="ECO:0000256" key="1">
    <source>
        <dbReference type="ARBA" id="ARBA00010701"/>
    </source>
</evidence>
<dbReference type="PIRSF" id="PIRSF000862">
    <property type="entry name" value="Steryl_ester_lip"/>
    <property type="match status" value="1"/>
</dbReference>
<dbReference type="GO" id="GO:0016788">
    <property type="term" value="F:hydrolase activity, acting on ester bonds"/>
    <property type="evidence" value="ECO:0007669"/>
    <property type="project" value="InterPro"/>
</dbReference>
<dbReference type="AlphaFoldDB" id="A0A7J6FE57"/>
<dbReference type="EMBL" id="JAATIQ010000227">
    <property type="protein sequence ID" value="KAF4368976.1"/>
    <property type="molecule type" value="Genomic_DNA"/>
</dbReference>
<evidence type="ECO:0000313" key="5">
    <source>
        <dbReference type="EMBL" id="KAF4368976.1"/>
    </source>
</evidence>
<keyword evidence="6" id="KW-1185">Reference proteome</keyword>
<dbReference type="PANTHER" id="PTHR11005">
    <property type="entry name" value="LYSOSOMAL ACID LIPASE-RELATED"/>
    <property type="match status" value="1"/>
</dbReference>
<organism evidence="5 6">
    <name type="scientific">Cannabis sativa</name>
    <name type="common">Hemp</name>
    <name type="synonym">Marijuana</name>
    <dbReference type="NCBI Taxonomy" id="3483"/>
    <lineage>
        <taxon>Eukaryota</taxon>
        <taxon>Viridiplantae</taxon>
        <taxon>Streptophyta</taxon>
        <taxon>Embryophyta</taxon>
        <taxon>Tracheophyta</taxon>
        <taxon>Spermatophyta</taxon>
        <taxon>Magnoliopsida</taxon>
        <taxon>eudicotyledons</taxon>
        <taxon>Gunneridae</taxon>
        <taxon>Pentapetalae</taxon>
        <taxon>rosids</taxon>
        <taxon>fabids</taxon>
        <taxon>Rosales</taxon>
        <taxon>Cannabaceae</taxon>
        <taxon>Cannabis</taxon>
    </lineage>
</organism>
<dbReference type="Gene3D" id="3.40.50.1820">
    <property type="entry name" value="alpha/beta hydrolase"/>
    <property type="match status" value="2"/>
</dbReference>
<gene>
    <name evidence="5" type="ORF">G4B88_011804</name>
</gene>
<dbReference type="Pfam" id="PF04083">
    <property type="entry name" value="Abhydro_lipase"/>
    <property type="match status" value="1"/>
</dbReference>
<dbReference type="InterPro" id="IPR029058">
    <property type="entry name" value="AB_hydrolase_fold"/>
</dbReference>
<feature type="chain" id="PRO_5029543136" description="Partial AB-hydrolase lipase domain-containing protein" evidence="3">
    <location>
        <begin position="27"/>
        <end position="353"/>
    </location>
</feature>
<protein>
    <recommendedName>
        <fullName evidence="4">Partial AB-hydrolase lipase domain-containing protein</fullName>
    </recommendedName>
</protein>
<dbReference type="GO" id="GO:0006629">
    <property type="term" value="P:lipid metabolic process"/>
    <property type="evidence" value="ECO:0007669"/>
    <property type="project" value="InterPro"/>
</dbReference>
<feature type="active site" description="Nucleophile" evidence="2">
    <location>
        <position position="186"/>
    </location>
</feature>
<evidence type="ECO:0000256" key="2">
    <source>
        <dbReference type="PIRSR" id="PIRSR000862-1"/>
    </source>
</evidence>
<keyword evidence="3" id="KW-0732">Signal</keyword>